<name>A0A3S3RD90_9HYPH</name>
<dbReference type="RefSeq" id="WP_128445828.1">
    <property type="nucleotide sequence ID" value="NZ_SBIP01000008.1"/>
</dbReference>
<dbReference type="OrthoDB" id="193051at2"/>
<feature type="transmembrane region" description="Helical" evidence="2">
    <location>
        <begin position="130"/>
        <end position="155"/>
    </location>
</feature>
<dbReference type="EMBL" id="SBIP01000008">
    <property type="protein sequence ID" value="RWX74459.1"/>
    <property type="molecule type" value="Genomic_DNA"/>
</dbReference>
<comment type="caution">
    <text evidence="3">The sequence shown here is derived from an EMBL/GenBank/DDBJ whole genome shotgun (WGS) entry which is preliminary data.</text>
</comment>
<feature type="compositionally biased region" description="Basic and acidic residues" evidence="1">
    <location>
        <begin position="188"/>
        <end position="197"/>
    </location>
</feature>
<dbReference type="Pfam" id="PF11157">
    <property type="entry name" value="DUF2937"/>
    <property type="match status" value="1"/>
</dbReference>
<sequence>MLMIGRMLTMAMAILGGIFFSQAPEFAQQYRQRIGGALDELRAVISRFDSEATRNGLDRDKALGLYSSSGEQFLRSQGDSMRYSFDRYQALEQQSRDLSQASPLGKPFVILRNPDPDLVTSAWADFSPGIPVTIAGLAWTGIGLVLGWLAAALLGTASLRAARKRHHVPNSRQRRVLEQGKGAQYIEEARPLRHQEVPAHPLPEPAPARREDGRRTV</sequence>
<accession>A0A3S3RD90</accession>
<organism evidence="3 4">
    <name type="scientific">Neorhizobium lilium</name>
    <dbReference type="NCBI Taxonomy" id="2503024"/>
    <lineage>
        <taxon>Bacteria</taxon>
        <taxon>Pseudomonadati</taxon>
        <taxon>Pseudomonadota</taxon>
        <taxon>Alphaproteobacteria</taxon>
        <taxon>Hyphomicrobiales</taxon>
        <taxon>Rhizobiaceae</taxon>
        <taxon>Rhizobium/Agrobacterium group</taxon>
        <taxon>Neorhizobium</taxon>
    </lineage>
</organism>
<dbReference type="Proteomes" id="UP000287687">
    <property type="component" value="Unassembled WGS sequence"/>
</dbReference>
<evidence type="ECO:0000256" key="2">
    <source>
        <dbReference type="SAM" id="Phobius"/>
    </source>
</evidence>
<evidence type="ECO:0000313" key="3">
    <source>
        <dbReference type="EMBL" id="RWX74459.1"/>
    </source>
</evidence>
<keyword evidence="2" id="KW-1133">Transmembrane helix</keyword>
<dbReference type="AlphaFoldDB" id="A0A3S3RD90"/>
<keyword evidence="2" id="KW-0472">Membrane</keyword>
<proteinExistence type="predicted"/>
<keyword evidence="2" id="KW-0812">Transmembrane</keyword>
<feature type="region of interest" description="Disordered" evidence="1">
    <location>
        <begin position="188"/>
        <end position="217"/>
    </location>
</feature>
<reference evidence="3 4" key="1">
    <citation type="submission" date="2019-01" db="EMBL/GenBank/DDBJ databases">
        <title>The draft genome of Rhizobium sp. 24NR.</title>
        <authorList>
            <person name="Liu L."/>
            <person name="Liang L."/>
            <person name="Shi S."/>
            <person name="Xu L."/>
            <person name="Wang X."/>
            <person name="Li L."/>
            <person name="Zhang X."/>
        </authorList>
    </citation>
    <scope>NUCLEOTIDE SEQUENCE [LARGE SCALE GENOMIC DNA]</scope>
    <source>
        <strain evidence="3 4">24NR</strain>
    </source>
</reference>
<feature type="compositionally biased region" description="Basic and acidic residues" evidence="1">
    <location>
        <begin position="207"/>
        <end position="217"/>
    </location>
</feature>
<gene>
    <name evidence="3" type="ORF">EPK99_25075</name>
</gene>
<evidence type="ECO:0000256" key="1">
    <source>
        <dbReference type="SAM" id="MobiDB-lite"/>
    </source>
</evidence>
<protein>
    <submittedName>
        <fullName evidence="3">DUF2937 family protein</fullName>
    </submittedName>
</protein>
<dbReference type="InterPro" id="IPR022584">
    <property type="entry name" value="DUF2937"/>
</dbReference>
<evidence type="ECO:0000313" key="4">
    <source>
        <dbReference type="Proteomes" id="UP000287687"/>
    </source>
</evidence>
<keyword evidence="4" id="KW-1185">Reference proteome</keyword>